<dbReference type="Proteomes" id="UP001218218">
    <property type="component" value="Unassembled WGS sequence"/>
</dbReference>
<evidence type="ECO:0000313" key="1">
    <source>
        <dbReference type="EMBL" id="KAJ7325438.1"/>
    </source>
</evidence>
<comment type="caution">
    <text evidence="1">The sequence shown here is derived from an EMBL/GenBank/DDBJ whole genome shotgun (WGS) entry which is preliminary data.</text>
</comment>
<gene>
    <name evidence="1" type="ORF">DFH08DRAFT_817120</name>
</gene>
<keyword evidence="2" id="KW-1185">Reference proteome</keyword>
<sequence length="495" mass="54406">MSGCTVPVSTAPSATALGKRHVREYAIDPQAPAGTQFLCAVQIPFFPSQASTSSHVQNFPDAGVLPEYNCHISYSPSVNSSTFNAAYVLEPKANVHQPHSAHTIGSDPALTYLPGYRVIVSIAPVAPMQWKLQDVPVTEPGEGTKFVTAYTLNKQSLLWSHEEPPPGGSAKAEITSLIYHPPALHVSLVNCMEFMTKLKQNEYGFSRTQSVRSAVPVNSVALTCTDIPKLVQLYRYFTVPTLSDGVARHRRQTSIRISSLASILAEHQCAPACPGYNDVFVFHRLKRPRTVKHNLGLSSHFFEVVFDNSPRDDGPGIVSTYNLNRHFEFVTIGEGPTMELMYGNSTGHSICRTSRLADFIGHFVHLNIGQLNSIARAHAAQAVNFDADKPALIQSLMRHVCSDTCGADHIVIIRRLYLREGQFNPHSMSEELQAVGGPTVSMSDLEVLPILMDNHMQVEEGDGRDHVSTYLLNASFNFVEILSATTLRTHKAVDF</sequence>
<dbReference type="AlphaFoldDB" id="A0AAD6ZJ41"/>
<reference evidence="1" key="1">
    <citation type="submission" date="2023-03" db="EMBL/GenBank/DDBJ databases">
        <title>Massive genome expansion in bonnet fungi (Mycena s.s.) driven by repeated elements and novel gene families across ecological guilds.</title>
        <authorList>
            <consortium name="Lawrence Berkeley National Laboratory"/>
            <person name="Harder C.B."/>
            <person name="Miyauchi S."/>
            <person name="Viragh M."/>
            <person name="Kuo A."/>
            <person name="Thoen E."/>
            <person name="Andreopoulos B."/>
            <person name="Lu D."/>
            <person name="Skrede I."/>
            <person name="Drula E."/>
            <person name="Henrissat B."/>
            <person name="Morin E."/>
            <person name="Kohler A."/>
            <person name="Barry K."/>
            <person name="LaButti K."/>
            <person name="Morin E."/>
            <person name="Salamov A."/>
            <person name="Lipzen A."/>
            <person name="Mereny Z."/>
            <person name="Hegedus B."/>
            <person name="Baldrian P."/>
            <person name="Stursova M."/>
            <person name="Weitz H."/>
            <person name="Taylor A."/>
            <person name="Grigoriev I.V."/>
            <person name="Nagy L.G."/>
            <person name="Martin F."/>
            <person name="Kauserud H."/>
        </authorList>
    </citation>
    <scope>NUCLEOTIDE SEQUENCE</scope>
    <source>
        <strain evidence="1">CBHHK002</strain>
    </source>
</reference>
<protein>
    <submittedName>
        <fullName evidence="1">Uncharacterized protein</fullName>
    </submittedName>
</protein>
<dbReference type="EMBL" id="JARIHO010000044">
    <property type="protein sequence ID" value="KAJ7325438.1"/>
    <property type="molecule type" value="Genomic_DNA"/>
</dbReference>
<organism evidence="1 2">
    <name type="scientific">Mycena albidolilacea</name>
    <dbReference type="NCBI Taxonomy" id="1033008"/>
    <lineage>
        <taxon>Eukaryota</taxon>
        <taxon>Fungi</taxon>
        <taxon>Dikarya</taxon>
        <taxon>Basidiomycota</taxon>
        <taxon>Agaricomycotina</taxon>
        <taxon>Agaricomycetes</taxon>
        <taxon>Agaricomycetidae</taxon>
        <taxon>Agaricales</taxon>
        <taxon>Marasmiineae</taxon>
        <taxon>Mycenaceae</taxon>
        <taxon>Mycena</taxon>
    </lineage>
</organism>
<evidence type="ECO:0000313" key="2">
    <source>
        <dbReference type="Proteomes" id="UP001218218"/>
    </source>
</evidence>
<name>A0AAD6ZJ41_9AGAR</name>
<accession>A0AAD6ZJ41</accession>
<proteinExistence type="predicted"/>